<evidence type="ECO:0000256" key="1">
    <source>
        <dbReference type="ARBA" id="ARBA00005046"/>
    </source>
</evidence>
<keyword evidence="5" id="KW-0501">Molybdenum cofactor biosynthesis</keyword>
<evidence type="ECO:0000256" key="5">
    <source>
        <dbReference type="ARBA" id="ARBA00023150"/>
    </source>
</evidence>
<dbReference type="Proteomes" id="UP000619041">
    <property type="component" value="Unassembled WGS sequence"/>
</dbReference>
<organism evidence="13 14">
    <name type="scientific">Tsuneonella deserti</name>
    <dbReference type="NCBI Taxonomy" id="2035528"/>
    <lineage>
        <taxon>Bacteria</taxon>
        <taxon>Pseudomonadati</taxon>
        <taxon>Pseudomonadota</taxon>
        <taxon>Alphaproteobacteria</taxon>
        <taxon>Sphingomonadales</taxon>
        <taxon>Erythrobacteraceae</taxon>
        <taxon>Tsuneonella</taxon>
    </lineage>
</organism>
<sequence>MADAVEARITDDALDPRAEFDAFLAALGGEGGVATFTGLARPSSIRGAAVERLFLDHHPVLTEQSVRQIAADARQRFGVSAVRVVHRIGEVGSGDAIVFVAAASAHRRAAFEAADYMMDRLKTQAVFWKREDTAIGSNWIEPTEADHADTQRWSD</sequence>
<evidence type="ECO:0000313" key="13">
    <source>
        <dbReference type="EMBL" id="GGE00204.1"/>
    </source>
</evidence>
<evidence type="ECO:0000256" key="12">
    <source>
        <dbReference type="ARBA" id="ARBA00049878"/>
    </source>
</evidence>
<evidence type="ECO:0000256" key="6">
    <source>
        <dbReference type="ARBA" id="ARBA00025448"/>
    </source>
</evidence>
<dbReference type="CDD" id="cd00756">
    <property type="entry name" value="MoaE"/>
    <property type="match status" value="1"/>
</dbReference>
<dbReference type="Pfam" id="PF02391">
    <property type="entry name" value="MoaE"/>
    <property type="match status" value="1"/>
</dbReference>
<accession>A0ABQ1SCD3</accession>
<evidence type="ECO:0000256" key="2">
    <source>
        <dbReference type="ARBA" id="ARBA00005426"/>
    </source>
</evidence>
<comment type="similarity">
    <text evidence="2">Belongs to the MoaE family.</text>
</comment>
<name>A0ABQ1SCD3_9SPHN</name>
<comment type="subunit">
    <text evidence="7">Heterotetramer of 2 MoaD subunits and 2 MoaE subunits. Also stable as homodimer. The enzyme changes between these two forms during catalysis.</text>
</comment>
<dbReference type="RefSeq" id="WP_188645001.1">
    <property type="nucleotide sequence ID" value="NZ_BMKL01000001.1"/>
</dbReference>
<protein>
    <recommendedName>
        <fullName evidence="4">Molybdopterin synthase catalytic subunit</fullName>
        <ecNumber evidence="3">2.8.1.12</ecNumber>
    </recommendedName>
    <alternativeName>
        <fullName evidence="10">MPT synthase subunit 2</fullName>
    </alternativeName>
    <alternativeName>
        <fullName evidence="8">Molybdenum cofactor biosynthesis protein E</fullName>
    </alternativeName>
    <alternativeName>
        <fullName evidence="9">Molybdopterin-converting factor large subunit</fullName>
    </alternativeName>
    <alternativeName>
        <fullName evidence="11">Molybdopterin-converting factor subunit 2</fullName>
    </alternativeName>
</protein>
<comment type="function">
    <text evidence="6">Converts molybdopterin precursor Z into molybdopterin. This requires the incorporation of two sulfur atoms into precursor Z to generate a dithiolene group. The sulfur is provided by MoaD.</text>
</comment>
<evidence type="ECO:0000256" key="8">
    <source>
        <dbReference type="ARBA" id="ARBA00029745"/>
    </source>
</evidence>
<evidence type="ECO:0000256" key="11">
    <source>
        <dbReference type="ARBA" id="ARBA00032474"/>
    </source>
</evidence>
<comment type="caution">
    <text evidence="13">The sequence shown here is derived from an EMBL/GenBank/DDBJ whole genome shotgun (WGS) entry which is preliminary data.</text>
</comment>
<evidence type="ECO:0000313" key="14">
    <source>
        <dbReference type="Proteomes" id="UP000619041"/>
    </source>
</evidence>
<evidence type="ECO:0000256" key="3">
    <source>
        <dbReference type="ARBA" id="ARBA00011950"/>
    </source>
</evidence>
<evidence type="ECO:0000256" key="9">
    <source>
        <dbReference type="ARBA" id="ARBA00030407"/>
    </source>
</evidence>
<dbReference type="EC" id="2.8.1.12" evidence="3"/>
<dbReference type="Gene3D" id="3.90.1170.40">
    <property type="entry name" value="Molybdopterin biosynthesis MoaE subunit"/>
    <property type="match status" value="1"/>
</dbReference>
<dbReference type="InterPro" id="IPR036563">
    <property type="entry name" value="MoaE_sf"/>
</dbReference>
<dbReference type="SUPFAM" id="SSF54690">
    <property type="entry name" value="Molybdopterin synthase subunit MoaE"/>
    <property type="match status" value="1"/>
</dbReference>
<gene>
    <name evidence="13" type="ORF">GCM10011515_20000</name>
</gene>
<dbReference type="EMBL" id="BMKL01000001">
    <property type="protein sequence ID" value="GGE00204.1"/>
    <property type="molecule type" value="Genomic_DNA"/>
</dbReference>
<keyword evidence="14" id="KW-1185">Reference proteome</keyword>
<dbReference type="InterPro" id="IPR003448">
    <property type="entry name" value="Mopterin_biosynth_MoaE"/>
</dbReference>
<evidence type="ECO:0000256" key="7">
    <source>
        <dbReference type="ARBA" id="ARBA00026066"/>
    </source>
</evidence>
<comment type="catalytic activity">
    <reaction evidence="12">
        <text>2 [molybdopterin-synthase sulfur-carrier protein]-C-terminal-Gly-aminoethanethioate + cyclic pyranopterin phosphate + H2O = molybdopterin + 2 [molybdopterin-synthase sulfur-carrier protein]-C-terminal Gly-Gly + 2 H(+)</text>
        <dbReference type="Rhea" id="RHEA:26333"/>
        <dbReference type="Rhea" id="RHEA-COMP:12202"/>
        <dbReference type="Rhea" id="RHEA-COMP:19907"/>
        <dbReference type="ChEBI" id="CHEBI:15377"/>
        <dbReference type="ChEBI" id="CHEBI:15378"/>
        <dbReference type="ChEBI" id="CHEBI:58698"/>
        <dbReference type="ChEBI" id="CHEBI:59648"/>
        <dbReference type="ChEBI" id="CHEBI:90778"/>
        <dbReference type="ChEBI" id="CHEBI:232372"/>
        <dbReference type="EC" id="2.8.1.12"/>
    </reaction>
</comment>
<proteinExistence type="inferred from homology"/>
<comment type="pathway">
    <text evidence="1">Cofactor biosynthesis; molybdopterin biosynthesis.</text>
</comment>
<evidence type="ECO:0000256" key="10">
    <source>
        <dbReference type="ARBA" id="ARBA00030781"/>
    </source>
</evidence>
<dbReference type="PANTHER" id="PTHR23404">
    <property type="entry name" value="MOLYBDOPTERIN SYNTHASE RELATED"/>
    <property type="match status" value="1"/>
</dbReference>
<reference evidence="14" key="1">
    <citation type="journal article" date="2019" name="Int. J. Syst. Evol. Microbiol.">
        <title>The Global Catalogue of Microorganisms (GCM) 10K type strain sequencing project: providing services to taxonomists for standard genome sequencing and annotation.</title>
        <authorList>
            <consortium name="The Broad Institute Genomics Platform"/>
            <consortium name="The Broad Institute Genome Sequencing Center for Infectious Disease"/>
            <person name="Wu L."/>
            <person name="Ma J."/>
        </authorList>
    </citation>
    <scope>NUCLEOTIDE SEQUENCE [LARGE SCALE GENOMIC DNA]</scope>
    <source>
        <strain evidence="14">CGMCC 1.15959</strain>
    </source>
</reference>
<evidence type="ECO:0000256" key="4">
    <source>
        <dbReference type="ARBA" id="ARBA00013858"/>
    </source>
</evidence>